<evidence type="ECO:0000313" key="2">
    <source>
        <dbReference type="Proteomes" id="UP000712600"/>
    </source>
</evidence>
<reference evidence="1" key="1">
    <citation type="submission" date="2019-12" db="EMBL/GenBank/DDBJ databases">
        <title>Genome sequencing and annotation of Brassica cretica.</title>
        <authorList>
            <person name="Studholme D.J."/>
            <person name="Sarris P."/>
        </authorList>
    </citation>
    <scope>NUCLEOTIDE SEQUENCE</scope>
    <source>
        <strain evidence="1">PFS-109/04</strain>
        <tissue evidence="1">Leaf</tissue>
    </source>
</reference>
<organism evidence="1 2">
    <name type="scientific">Brassica cretica</name>
    <name type="common">Mustard</name>
    <dbReference type="NCBI Taxonomy" id="69181"/>
    <lineage>
        <taxon>Eukaryota</taxon>
        <taxon>Viridiplantae</taxon>
        <taxon>Streptophyta</taxon>
        <taxon>Embryophyta</taxon>
        <taxon>Tracheophyta</taxon>
        <taxon>Spermatophyta</taxon>
        <taxon>Magnoliopsida</taxon>
        <taxon>eudicotyledons</taxon>
        <taxon>Gunneridae</taxon>
        <taxon>Pentapetalae</taxon>
        <taxon>rosids</taxon>
        <taxon>malvids</taxon>
        <taxon>Brassicales</taxon>
        <taxon>Brassicaceae</taxon>
        <taxon>Brassiceae</taxon>
        <taxon>Brassica</taxon>
    </lineage>
</organism>
<comment type="caution">
    <text evidence="1">The sequence shown here is derived from an EMBL/GenBank/DDBJ whole genome shotgun (WGS) entry which is preliminary data.</text>
</comment>
<gene>
    <name evidence="1" type="ORF">F2Q69_00048417</name>
</gene>
<dbReference type="EMBL" id="QGKX02001347">
    <property type="protein sequence ID" value="KAF3527108.1"/>
    <property type="molecule type" value="Genomic_DNA"/>
</dbReference>
<sequence length="104" mass="12173">MKQRVEAPMSAKCSAHFERFCRYMFDQIMYQFTGDEVKYTEEVKQAEFKDINEEDLVLSPLAFVPFTDLVTSSHVPIDSSQNAEDRNSKVPFIIQRRWTLKSIS</sequence>
<dbReference type="Proteomes" id="UP000712600">
    <property type="component" value="Unassembled WGS sequence"/>
</dbReference>
<proteinExistence type="predicted"/>
<protein>
    <submittedName>
        <fullName evidence="1">Uncharacterized protein</fullName>
    </submittedName>
</protein>
<dbReference type="AlphaFoldDB" id="A0A8S9Q0N2"/>
<name>A0A8S9Q0N2_BRACR</name>
<evidence type="ECO:0000313" key="1">
    <source>
        <dbReference type="EMBL" id="KAF3527108.1"/>
    </source>
</evidence>
<accession>A0A8S9Q0N2</accession>